<sequence length="412" mass="45866">MPAPKTQKLELSYLMPGMFVSSLEASKESQLKVQGRISSYKDIAELEKRGIRFVWVDKSLSAKECIFPKPALEKRSPAKKQNASVTRTPSAPQSPEEQTGNSDASPHKGMNHPAVLVLETRNIVSKLIDKDIANLEKMAEELNDWSDSIVAAVSADESMLRITMTMREANTYLLEHSISTAFLLVRFGHFLKLDQHTLSQLAIGGLIHDLGKIDLDQEVLNKPSKLSPKEFEHIKQHPQLGFRRANNLSNISRISKEICLLHHEKIDGTGYPLGVKGEHIPLYVRMASIVDVYDALTAERVYKRGMDSIEAFKILTNMAADGTLDRSLVYKFINCVGVYPLGSMVELTNGEVGIVWNSTAIATKPMIKCFFSSKLATTIPVKMVDLSLCDQRIVRSVACADLPISVSEYYKD</sequence>
<feature type="region of interest" description="Disordered" evidence="1">
    <location>
        <begin position="73"/>
        <end position="110"/>
    </location>
</feature>
<comment type="caution">
    <text evidence="3">The sequence shown here is derived from an EMBL/GenBank/DDBJ whole genome shotgun (WGS) entry which is preliminary data.</text>
</comment>
<dbReference type="SUPFAM" id="SSF109604">
    <property type="entry name" value="HD-domain/PDEase-like"/>
    <property type="match status" value="1"/>
</dbReference>
<dbReference type="PANTHER" id="PTHR43155:SF2">
    <property type="entry name" value="CYCLIC DI-GMP PHOSPHODIESTERASE PA4108"/>
    <property type="match status" value="1"/>
</dbReference>
<evidence type="ECO:0000256" key="1">
    <source>
        <dbReference type="SAM" id="MobiDB-lite"/>
    </source>
</evidence>
<dbReference type="SMART" id="SM00471">
    <property type="entry name" value="HDc"/>
    <property type="match status" value="1"/>
</dbReference>
<dbReference type="Gene3D" id="1.10.3210.10">
    <property type="entry name" value="Hypothetical protein af1432"/>
    <property type="match status" value="1"/>
</dbReference>
<dbReference type="InterPro" id="IPR021812">
    <property type="entry name" value="DUF3391"/>
</dbReference>
<evidence type="ECO:0000259" key="2">
    <source>
        <dbReference type="PROSITE" id="PS51832"/>
    </source>
</evidence>
<dbReference type="Pfam" id="PF13487">
    <property type="entry name" value="HD_5"/>
    <property type="match status" value="1"/>
</dbReference>
<dbReference type="InterPro" id="IPR037522">
    <property type="entry name" value="HD_GYP_dom"/>
</dbReference>
<name>A0ABN8DLC1_9VIBR</name>
<dbReference type="Proteomes" id="UP000838160">
    <property type="component" value="Unassembled WGS sequence"/>
</dbReference>
<dbReference type="RefSeq" id="WP_237485815.1">
    <property type="nucleotide sequence ID" value="NZ_CAKLCM010000003.1"/>
</dbReference>
<evidence type="ECO:0000313" key="3">
    <source>
        <dbReference type="EMBL" id="CAH0528922.1"/>
    </source>
</evidence>
<dbReference type="InterPro" id="IPR003607">
    <property type="entry name" value="HD/PDEase_dom"/>
</dbReference>
<dbReference type="EC" id="3.1.4.-" evidence="3"/>
<dbReference type="PANTHER" id="PTHR43155">
    <property type="entry name" value="CYCLIC DI-GMP PHOSPHODIESTERASE PA4108-RELATED"/>
    <property type="match status" value="1"/>
</dbReference>
<keyword evidence="4" id="KW-1185">Reference proteome</keyword>
<evidence type="ECO:0000313" key="4">
    <source>
        <dbReference type="Proteomes" id="UP000838160"/>
    </source>
</evidence>
<proteinExistence type="predicted"/>
<organism evidence="3 4">
    <name type="scientific">Vibrio hippocampi</name>
    <dbReference type="NCBI Taxonomy" id="654686"/>
    <lineage>
        <taxon>Bacteria</taxon>
        <taxon>Pseudomonadati</taxon>
        <taxon>Pseudomonadota</taxon>
        <taxon>Gammaproteobacteria</taxon>
        <taxon>Vibrionales</taxon>
        <taxon>Vibrionaceae</taxon>
        <taxon>Vibrio</taxon>
    </lineage>
</organism>
<dbReference type="GO" id="GO:0016787">
    <property type="term" value="F:hydrolase activity"/>
    <property type="evidence" value="ECO:0007669"/>
    <property type="project" value="UniProtKB-KW"/>
</dbReference>
<feature type="domain" description="HD-GYP" evidence="2">
    <location>
        <begin position="151"/>
        <end position="347"/>
    </location>
</feature>
<keyword evidence="3" id="KW-0378">Hydrolase</keyword>
<feature type="compositionally biased region" description="Polar residues" evidence="1">
    <location>
        <begin position="79"/>
        <end position="104"/>
    </location>
</feature>
<accession>A0ABN8DLC1</accession>
<gene>
    <name evidence="3" type="ORF">VHP8226_02952</name>
</gene>
<protein>
    <submittedName>
        <fullName evidence="3">Cyclic di-GMP phosphodiesterase</fullName>
        <ecNumber evidence="3">3.1.4.-</ecNumber>
    </submittedName>
</protein>
<dbReference type="PROSITE" id="PS51832">
    <property type="entry name" value="HD_GYP"/>
    <property type="match status" value="1"/>
</dbReference>
<dbReference type="CDD" id="cd00077">
    <property type="entry name" value="HDc"/>
    <property type="match status" value="1"/>
</dbReference>
<dbReference type="Pfam" id="PF11871">
    <property type="entry name" value="DUF3391"/>
    <property type="match status" value="1"/>
</dbReference>
<dbReference type="EMBL" id="CAKLCM010000003">
    <property type="protein sequence ID" value="CAH0528922.1"/>
    <property type="molecule type" value="Genomic_DNA"/>
</dbReference>
<reference evidence="3" key="1">
    <citation type="submission" date="2021-12" db="EMBL/GenBank/DDBJ databases">
        <authorList>
            <person name="Rodrigo-Torres L."/>
            <person name="Arahal R. D."/>
            <person name="Lucena T."/>
        </authorList>
    </citation>
    <scope>NUCLEOTIDE SEQUENCE</scope>
    <source>
        <strain evidence="3">CECT 8226</strain>
    </source>
</reference>